<protein>
    <submittedName>
        <fullName evidence="2">Uncharacterized protein</fullName>
    </submittedName>
</protein>
<evidence type="ECO:0000313" key="2">
    <source>
        <dbReference type="EMBL" id="KAH8101025.1"/>
    </source>
</evidence>
<reference evidence="2" key="1">
    <citation type="journal article" date="2021" name="New Phytol.">
        <title>Evolutionary innovations through gain and loss of genes in the ectomycorrhizal Boletales.</title>
        <authorList>
            <person name="Wu G."/>
            <person name="Miyauchi S."/>
            <person name="Morin E."/>
            <person name="Kuo A."/>
            <person name="Drula E."/>
            <person name="Varga T."/>
            <person name="Kohler A."/>
            <person name="Feng B."/>
            <person name="Cao Y."/>
            <person name="Lipzen A."/>
            <person name="Daum C."/>
            <person name="Hundley H."/>
            <person name="Pangilinan J."/>
            <person name="Johnson J."/>
            <person name="Barry K."/>
            <person name="LaButti K."/>
            <person name="Ng V."/>
            <person name="Ahrendt S."/>
            <person name="Min B."/>
            <person name="Choi I.G."/>
            <person name="Park H."/>
            <person name="Plett J.M."/>
            <person name="Magnuson J."/>
            <person name="Spatafora J.W."/>
            <person name="Nagy L.G."/>
            <person name="Henrissat B."/>
            <person name="Grigoriev I.V."/>
            <person name="Yang Z.L."/>
            <person name="Xu J."/>
            <person name="Martin F.M."/>
        </authorList>
    </citation>
    <scope>NUCLEOTIDE SEQUENCE</scope>
    <source>
        <strain evidence="2">KKN 215</strain>
    </source>
</reference>
<evidence type="ECO:0000256" key="1">
    <source>
        <dbReference type="SAM" id="MobiDB-lite"/>
    </source>
</evidence>
<organism evidence="2 3">
    <name type="scientific">Cristinia sonorae</name>
    <dbReference type="NCBI Taxonomy" id="1940300"/>
    <lineage>
        <taxon>Eukaryota</taxon>
        <taxon>Fungi</taxon>
        <taxon>Dikarya</taxon>
        <taxon>Basidiomycota</taxon>
        <taxon>Agaricomycotina</taxon>
        <taxon>Agaricomycetes</taxon>
        <taxon>Agaricomycetidae</taxon>
        <taxon>Agaricales</taxon>
        <taxon>Pleurotineae</taxon>
        <taxon>Stephanosporaceae</taxon>
        <taxon>Cristinia</taxon>
    </lineage>
</organism>
<comment type="caution">
    <text evidence="2">The sequence shown here is derived from an EMBL/GenBank/DDBJ whole genome shotgun (WGS) entry which is preliminary data.</text>
</comment>
<accession>A0A8K0UQK3</accession>
<keyword evidence="3" id="KW-1185">Reference proteome</keyword>
<name>A0A8K0UQK3_9AGAR</name>
<gene>
    <name evidence="2" type="ORF">BXZ70DRAFT_146963</name>
</gene>
<dbReference type="OrthoDB" id="3040699at2759"/>
<dbReference type="AlphaFoldDB" id="A0A8K0UQK3"/>
<feature type="region of interest" description="Disordered" evidence="1">
    <location>
        <begin position="127"/>
        <end position="149"/>
    </location>
</feature>
<evidence type="ECO:0000313" key="3">
    <source>
        <dbReference type="Proteomes" id="UP000813824"/>
    </source>
</evidence>
<proteinExistence type="predicted"/>
<sequence length="219" mass="24461">MSKDQVSANSDIFRKYRNAFLQRNPDVLKPAASDLLRWLGDRRAYYAEARPQIVDLIEVLQATIARHNPSPAAFHISSYIGIDLVRTHLDFYEKLVHIVLRFRDQFIESDLQARVVNLARTILPHRIPEAGTPTSSGPPSTPQSQATSGGAILPHYSANPAVTHRVANTQPYIISPQAISPLQMAPSPGNPHSHPISPQCHVAVRLPPHLCPRLRYQRQ</sequence>
<dbReference type="Proteomes" id="UP000813824">
    <property type="component" value="Unassembled WGS sequence"/>
</dbReference>
<feature type="compositionally biased region" description="Low complexity" evidence="1">
    <location>
        <begin position="130"/>
        <end position="149"/>
    </location>
</feature>
<dbReference type="EMBL" id="JAEVFJ010000014">
    <property type="protein sequence ID" value="KAH8101025.1"/>
    <property type="molecule type" value="Genomic_DNA"/>
</dbReference>